<evidence type="ECO:0000256" key="4">
    <source>
        <dbReference type="ARBA" id="ARBA00022842"/>
    </source>
</evidence>
<evidence type="ECO:0000313" key="5">
    <source>
        <dbReference type="Proteomes" id="UP001652623"/>
    </source>
</evidence>
<keyword evidence="3" id="KW-0479">Metal-binding</keyword>
<keyword evidence="1" id="KW-0489">Methyltransferase</keyword>
<protein>
    <submittedName>
        <fullName evidence="6">Loganic acid O-methyltransferase-like</fullName>
    </submittedName>
</protein>
<dbReference type="SUPFAM" id="SSF53335">
    <property type="entry name" value="S-adenosyl-L-methionine-dependent methyltransferases"/>
    <property type="match status" value="1"/>
</dbReference>
<organism evidence="5 6">
    <name type="scientific">Ziziphus jujuba</name>
    <name type="common">Chinese jujube</name>
    <name type="synonym">Ziziphus sativa</name>
    <dbReference type="NCBI Taxonomy" id="326968"/>
    <lineage>
        <taxon>Eukaryota</taxon>
        <taxon>Viridiplantae</taxon>
        <taxon>Streptophyta</taxon>
        <taxon>Embryophyta</taxon>
        <taxon>Tracheophyta</taxon>
        <taxon>Spermatophyta</taxon>
        <taxon>Magnoliopsida</taxon>
        <taxon>eudicotyledons</taxon>
        <taxon>Gunneridae</taxon>
        <taxon>Pentapetalae</taxon>
        <taxon>rosids</taxon>
        <taxon>fabids</taxon>
        <taxon>Rosales</taxon>
        <taxon>Rhamnaceae</taxon>
        <taxon>Paliureae</taxon>
        <taxon>Ziziphus</taxon>
    </lineage>
</organism>
<evidence type="ECO:0000256" key="2">
    <source>
        <dbReference type="ARBA" id="ARBA00022679"/>
    </source>
</evidence>
<gene>
    <name evidence="6" type="primary">LOC132800733</name>
</gene>
<dbReference type="InterPro" id="IPR005299">
    <property type="entry name" value="MeTrfase_7"/>
</dbReference>
<dbReference type="Proteomes" id="UP001652623">
    <property type="component" value="Chromosome 2"/>
</dbReference>
<dbReference type="Gene3D" id="1.10.1200.270">
    <property type="entry name" value="Methyltransferase, alpha-helical capping domain"/>
    <property type="match status" value="1"/>
</dbReference>
<evidence type="ECO:0000313" key="6">
    <source>
        <dbReference type="RefSeq" id="XP_060670970.1"/>
    </source>
</evidence>
<proteinExistence type="predicted"/>
<dbReference type="InterPro" id="IPR029063">
    <property type="entry name" value="SAM-dependent_MTases_sf"/>
</dbReference>
<keyword evidence="5" id="KW-1185">Reference proteome</keyword>
<accession>A0ABM4A2L8</accession>
<name>A0ABM4A2L8_ZIZJJ</name>
<dbReference type="PANTHER" id="PTHR31009">
    <property type="entry name" value="S-ADENOSYL-L-METHIONINE:CARBOXYL METHYLTRANSFERASE FAMILY PROTEIN"/>
    <property type="match status" value="1"/>
</dbReference>
<dbReference type="Gene3D" id="3.40.50.150">
    <property type="entry name" value="Vaccinia Virus protein VP39"/>
    <property type="match status" value="1"/>
</dbReference>
<dbReference type="GeneID" id="132800733"/>
<evidence type="ECO:0000256" key="1">
    <source>
        <dbReference type="ARBA" id="ARBA00022603"/>
    </source>
</evidence>
<keyword evidence="4" id="KW-0460">Magnesium</keyword>
<dbReference type="RefSeq" id="XP_060670970.1">
    <property type="nucleotide sequence ID" value="XM_060814987.1"/>
</dbReference>
<sequence length="221" mass="25353">MILFSSYAIHWLSRVPKEVMNKNYLAWNKGRIHYSSSEDDVVWAYKAQFDKDVEQFLQARAQEIVCGGLMALILPRIPNGTHHSQNGSSMNLQLLGSCLMDLARMGMVSEEKVDSFNIPTYHLSPQELEAAVERNGCFSIERMEDLHVLVSSNSGNYKINGQVVASHLTDVMEEIIKQHFGEKILDVLFDCYRKKFDENFSIFKLGKVNNFFFLLKCRAMD</sequence>
<reference evidence="6" key="2">
    <citation type="submission" date="2025-08" db="UniProtKB">
        <authorList>
            <consortium name="RefSeq"/>
        </authorList>
    </citation>
    <scope>IDENTIFICATION</scope>
    <source>
        <tissue evidence="6">Seedling</tissue>
    </source>
</reference>
<dbReference type="Pfam" id="PF03492">
    <property type="entry name" value="Methyltransf_7"/>
    <property type="match status" value="1"/>
</dbReference>
<dbReference type="InterPro" id="IPR042086">
    <property type="entry name" value="MeTrfase_capping"/>
</dbReference>
<evidence type="ECO:0000256" key="3">
    <source>
        <dbReference type="ARBA" id="ARBA00022723"/>
    </source>
</evidence>
<reference evidence="5" key="1">
    <citation type="submission" date="2025-05" db="UniProtKB">
        <authorList>
            <consortium name="RefSeq"/>
        </authorList>
    </citation>
    <scope>NUCLEOTIDE SEQUENCE [LARGE SCALE GENOMIC DNA]</scope>
</reference>
<keyword evidence="2" id="KW-0808">Transferase</keyword>